<keyword evidence="2" id="KW-1185">Reference proteome</keyword>
<gene>
    <name evidence="1" type="ORF">OHK93_008442</name>
</gene>
<dbReference type="Gene3D" id="2.60.120.620">
    <property type="entry name" value="q2cbj1_9rhob like domain"/>
    <property type="match status" value="1"/>
</dbReference>
<comment type="caution">
    <text evidence="1">The sequence shown here is derived from an EMBL/GenBank/DDBJ whole genome shotgun (WGS) entry which is preliminary data.</text>
</comment>
<accession>A0AA43TVA3</accession>
<dbReference type="PANTHER" id="PTHR40128:SF1">
    <property type="entry name" value="PHYTANOYL-COA HYDROXYLASE"/>
    <property type="match status" value="1"/>
</dbReference>
<dbReference type="EMBL" id="JAPUFD010000009">
    <property type="protein sequence ID" value="MDI1489164.1"/>
    <property type="molecule type" value="Genomic_DNA"/>
</dbReference>
<proteinExistence type="predicted"/>
<dbReference type="PANTHER" id="PTHR40128">
    <property type="entry name" value="EXPRESSED PROTEIN"/>
    <property type="match status" value="1"/>
</dbReference>
<sequence>MSTTTTTTEIIHGQHQKRLTVKGIKGDIDDQHIGRLRPTPKDAPLSELKQQLDEDGYLFIKNLIPRDDVLHVRQKYFEHYSPTGILLPGTNPVDGVFNATTDPAYHAGLGAGNLPSSEDDVEKLISAHVLPDYLKFLDHPDLRAMVRALMNWDREILLRRTLLRHNIPHGLSTGVHYDKLFLRDGGAYFLTAWVPIGDIALNGGGLIYLSDSAGLGREIEDDFTRRAATLPESERVSAFNVNMGQFGQLSDDAGSFHVEWAKGKGKWLVSDFEAGDVVFHDPYTIHGSSRNEDAEGRIRLSTDLRFYEEGSDIDARWMRYWTPGDGL</sequence>
<dbReference type="AlphaFoldDB" id="A0AA43TVA3"/>
<name>A0AA43TVA3_9LECA</name>
<evidence type="ECO:0000313" key="2">
    <source>
        <dbReference type="Proteomes" id="UP001161017"/>
    </source>
</evidence>
<dbReference type="InterPro" id="IPR008775">
    <property type="entry name" value="Phytyl_CoA_dOase-like"/>
</dbReference>
<evidence type="ECO:0000313" key="1">
    <source>
        <dbReference type="EMBL" id="MDI1489164.1"/>
    </source>
</evidence>
<dbReference type="SUPFAM" id="SSF51197">
    <property type="entry name" value="Clavaminate synthase-like"/>
    <property type="match status" value="1"/>
</dbReference>
<organism evidence="1 2">
    <name type="scientific">Ramalina farinacea</name>
    <dbReference type="NCBI Taxonomy" id="258253"/>
    <lineage>
        <taxon>Eukaryota</taxon>
        <taxon>Fungi</taxon>
        <taxon>Dikarya</taxon>
        <taxon>Ascomycota</taxon>
        <taxon>Pezizomycotina</taxon>
        <taxon>Lecanoromycetes</taxon>
        <taxon>OSLEUM clade</taxon>
        <taxon>Lecanoromycetidae</taxon>
        <taxon>Lecanorales</taxon>
        <taxon>Lecanorineae</taxon>
        <taxon>Ramalinaceae</taxon>
        <taxon>Ramalina</taxon>
    </lineage>
</organism>
<dbReference type="Pfam" id="PF05721">
    <property type="entry name" value="PhyH"/>
    <property type="match status" value="1"/>
</dbReference>
<protein>
    <recommendedName>
        <fullName evidence="3">Phytanoyl-CoA dioxygenase</fullName>
    </recommendedName>
</protein>
<evidence type="ECO:0008006" key="3">
    <source>
        <dbReference type="Google" id="ProtNLM"/>
    </source>
</evidence>
<dbReference type="Proteomes" id="UP001161017">
    <property type="component" value="Unassembled WGS sequence"/>
</dbReference>
<reference evidence="1" key="1">
    <citation type="journal article" date="2023" name="Genome Biol. Evol.">
        <title>First Whole Genome Sequence and Flow Cytometry Genome Size Data for the Lichen-Forming Fungus Ramalina farinacea (Ascomycota).</title>
        <authorList>
            <person name="Llewellyn T."/>
            <person name="Mian S."/>
            <person name="Hill R."/>
            <person name="Leitch I.J."/>
            <person name="Gaya E."/>
        </authorList>
    </citation>
    <scope>NUCLEOTIDE SEQUENCE</scope>
    <source>
        <strain evidence="1">LIQ254RAFAR</strain>
    </source>
</reference>